<evidence type="ECO:0000313" key="3">
    <source>
        <dbReference type="EMBL" id="CAK7237389.1"/>
    </source>
</evidence>
<keyword evidence="4" id="KW-1185">Reference proteome</keyword>
<dbReference type="InterPro" id="IPR044855">
    <property type="entry name" value="CoA-Trfase_III_dom3_sf"/>
</dbReference>
<dbReference type="PANTHER" id="PTHR48228">
    <property type="entry name" value="SUCCINYL-COA--D-CITRAMALATE COA-TRANSFERASE"/>
    <property type="match status" value="1"/>
</dbReference>
<sequence>MASDIVVHLRTDRSVTQMMLENPCNADPATVVCEDTLTGKTATYGSIRTDTFEAAHTLRHRHGLAAGDTVTIIGRSSVDYVLATHAIWAAGGVVSTINHSAAPKDLVHALTIVKPRLLIVDAAVLGKVRGALASLASSSTLTETTDIMTLVERMPGHALFPHDLLTDDGSQRIEPAAYVLDGRDARTVCAAVVLSSGTTGMPKAVMLSHHNLPTRDLLLRMVAHADVLIDPFRPGVLERLSLGPREELLPRNPRLIVTRLTGYRRDAKYAHMAGHDINYLAVSGVLSTLGPAPLPPSPPGNLLADFAGGGLVCFTGILLALQARTASGRGQVVEANMVDGVSFLATAPRVSAKIAGQWDRPRGENLIDGGCPYYGVYACGDVDAERYVAVAALEPQFFAALCRGLGGGKNKQLAEGDWGGRPRDDRAAWPAMRRLFAERFRSRTRAEWEAIFDGTDACVTPVLAYGEMEAARYEQRAMVAPDDGWKVQTLAPGDGGEQLLQAWAGWARGRDYVVEEGGLRAVDEAAKL</sequence>
<evidence type="ECO:0000259" key="2">
    <source>
        <dbReference type="Pfam" id="PF00501"/>
    </source>
</evidence>
<dbReference type="InterPro" id="IPR023606">
    <property type="entry name" value="CoA-Trfase_III_dom_1_sf"/>
</dbReference>
<dbReference type="InterPro" id="IPR003673">
    <property type="entry name" value="CoA-Trfase_fam_III"/>
</dbReference>
<dbReference type="InterPro" id="IPR020845">
    <property type="entry name" value="AMP-binding_CS"/>
</dbReference>
<evidence type="ECO:0000256" key="1">
    <source>
        <dbReference type="ARBA" id="ARBA00008383"/>
    </source>
</evidence>
<dbReference type="InterPro" id="IPR050509">
    <property type="entry name" value="CoA-transferase_III"/>
</dbReference>
<name>A0ABP0D1W4_9PEZI</name>
<accession>A0ABP0D1W4</accession>
<dbReference type="SUPFAM" id="SSF89796">
    <property type="entry name" value="CoA-transferase family III (CaiB/BaiF)"/>
    <property type="match status" value="1"/>
</dbReference>
<dbReference type="SUPFAM" id="SSF56801">
    <property type="entry name" value="Acetyl-CoA synthetase-like"/>
    <property type="match status" value="1"/>
</dbReference>
<dbReference type="Proteomes" id="UP001642405">
    <property type="component" value="Unassembled WGS sequence"/>
</dbReference>
<comment type="similarity">
    <text evidence="1">Belongs to the CoA-transferase III family.</text>
</comment>
<dbReference type="Pfam" id="PF00501">
    <property type="entry name" value="AMP-binding"/>
    <property type="match status" value="1"/>
</dbReference>
<dbReference type="PANTHER" id="PTHR48228:SF5">
    <property type="entry name" value="ALPHA-METHYLACYL-COA RACEMASE"/>
    <property type="match status" value="1"/>
</dbReference>
<dbReference type="Pfam" id="PF02515">
    <property type="entry name" value="CoA_transf_3"/>
    <property type="match status" value="1"/>
</dbReference>
<proteinExistence type="inferred from homology"/>
<dbReference type="PROSITE" id="PS00455">
    <property type="entry name" value="AMP_BINDING"/>
    <property type="match status" value="1"/>
</dbReference>
<dbReference type="InterPro" id="IPR000873">
    <property type="entry name" value="AMP-dep_synth/lig_dom"/>
</dbReference>
<evidence type="ECO:0000313" key="4">
    <source>
        <dbReference type="Proteomes" id="UP001642405"/>
    </source>
</evidence>
<gene>
    <name evidence="3" type="ORF">SCUCBS95973_009942</name>
</gene>
<protein>
    <recommendedName>
        <fullName evidence="2">AMP-dependent synthetase/ligase domain-containing protein</fullName>
    </recommendedName>
</protein>
<comment type="caution">
    <text evidence="3">The sequence shown here is derived from an EMBL/GenBank/DDBJ whole genome shotgun (WGS) entry which is preliminary data.</text>
</comment>
<dbReference type="EMBL" id="CAWUHB010000150">
    <property type="protein sequence ID" value="CAK7237389.1"/>
    <property type="molecule type" value="Genomic_DNA"/>
</dbReference>
<dbReference type="Gene3D" id="3.30.1540.10">
    <property type="entry name" value="formyl-coa transferase, domain 3"/>
    <property type="match status" value="1"/>
</dbReference>
<organism evidence="3 4">
    <name type="scientific">Sporothrix curviconia</name>
    <dbReference type="NCBI Taxonomy" id="1260050"/>
    <lineage>
        <taxon>Eukaryota</taxon>
        <taxon>Fungi</taxon>
        <taxon>Dikarya</taxon>
        <taxon>Ascomycota</taxon>
        <taxon>Pezizomycotina</taxon>
        <taxon>Sordariomycetes</taxon>
        <taxon>Sordariomycetidae</taxon>
        <taxon>Ophiostomatales</taxon>
        <taxon>Ophiostomataceae</taxon>
        <taxon>Sporothrix</taxon>
    </lineage>
</organism>
<dbReference type="Gene3D" id="3.40.50.980">
    <property type="match status" value="1"/>
</dbReference>
<feature type="domain" description="AMP-dependent synthetase/ligase" evidence="2">
    <location>
        <begin position="28"/>
        <end position="212"/>
    </location>
</feature>
<dbReference type="Gene3D" id="3.40.50.10540">
    <property type="entry name" value="Crotonobetainyl-coa:carnitine coa-transferase, domain 1"/>
    <property type="match status" value="1"/>
</dbReference>
<reference evidence="3 4" key="1">
    <citation type="submission" date="2024-01" db="EMBL/GenBank/DDBJ databases">
        <authorList>
            <person name="Allen C."/>
            <person name="Tagirdzhanova G."/>
        </authorList>
    </citation>
    <scope>NUCLEOTIDE SEQUENCE [LARGE SCALE GENOMIC DNA]</scope>
</reference>